<organism evidence="5 6">
    <name type="scientific">Roseateles oligotrophus</name>
    <dbReference type="NCBI Taxonomy" id="1769250"/>
    <lineage>
        <taxon>Bacteria</taxon>
        <taxon>Pseudomonadati</taxon>
        <taxon>Pseudomonadota</taxon>
        <taxon>Betaproteobacteria</taxon>
        <taxon>Burkholderiales</taxon>
        <taxon>Sphaerotilaceae</taxon>
        <taxon>Roseateles</taxon>
    </lineage>
</organism>
<feature type="domain" description="Rhodanese" evidence="4">
    <location>
        <begin position="248"/>
        <end position="312"/>
    </location>
</feature>
<name>A0ABT2YKI3_9BURK</name>
<feature type="domain" description="Rhodanese" evidence="4">
    <location>
        <begin position="59"/>
        <end position="154"/>
    </location>
</feature>
<dbReference type="Proteomes" id="UP001209701">
    <property type="component" value="Unassembled WGS sequence"/>
</dbReference>
<gene>
    <name evidence="5" type="ORF">LNV07_20985</name>
</gene>
<accession>A0ABT2YKI3</accession>
<dbReference type="CDD" id="cd01449">
    <property type="entry name" value="TST_Repeat_2"/>
    <property type="match status" value="1"/>
</dbReference>
<dbReference type="Gene3D" id="3.40.250.10">
    <property type="entry name" value="Rhodanese-like domain"/>
    <property type="match status" value="2"/>
</dbReference>
<dbReference type="SMART" id="SM00450">
    <property type="entry name" value="RHOD"/>
    <property type="match status" value="2"/>
</dbReference>
<dbReference type="InterPro" id="IPR001763">
    <property type="entry name" value="Rhodanese-like_dom"/>
</dbReference>
<dbReference type="Pfam" id="PF00581">
    <property type="entry name" value="Rhodanese"/>
    <property type="match status" value="2"/>
</dbReference>
<keyword evidence="6" id="KW-1185">Reference proteome</keyword>
<sequence>MNHTLLRPSPPRPSHDAQFRSDLPRWRQLVTADWLARLLAGERLQAVPAGPWCLFEVGSGAPVEFLRAHIPGAAYLNTEQLERGPYWNKLPDAELLSLLLSLGIRHDSTVILYGRNSCAAARAAHLLLYAGVSDVRLLDGGYAAWQRRAGPTAAGAPIRYPPQADFGRKFPACPQYLSDLARVQAVVRQPSLAKLVSIRSWDEHIGLCSGYSYIEAKGDIPGARWGRAGSSCDVNSMSAYQHADGTLLPAAEIRRFWAEAGVSADSPSIFYCGTGWRASLAFFYAWLMGYKQISVFDGGWLEWSSQGSTDSVLDASPWSAPTKQADAPCDTP</sequence>
<reference evidence="5 6" key="1">
    <citation type="submission" date="2021-11" db="EMBL/GenBank/DDBJ databases">
        <authorList>
            <person name="Liang Q."/>
            <person name="Mou H."/>
            <person name="Liu Z."/>
        </authorList>
    </citation>
    <scope>NUCLEOTIDE SEQUENCE [LARGE SCALE GENOMIC DNA]</scope>
    <source>
        <strain evidence="5 6">CHU3</strain>
    </source>
</reference>
<evidence type="ECO:0000313" key="5">
    <source>
        <dbReference type="EMBL" id="MCV2370566.1"/>
    </source>
</evidence>
<dbReference type="SUPFAM" id="SSF52821">
    <property type="entry name" value="Rhodanese/Cell cycle control phosphatase"/>
    <property type="match status" value="2"/>
</dbReference>
<feature type="region of interest" description="Disordered" evidence="3">
    <location>
        <begin position="312"/>
        <end position="332"/>
    </location>
</feature>
<comment type="caution">
    <text evidence="5">The sequence shown here is derived from an EMBL/GenBank/DDBJ whole genome shotgun (WGS) entry which is preliminary data.</text>
</comment>
<dbReference type="PANTHER" id="PTHR11364">
    <property type="entry name" value="THIOSULFATE SULFERTANSFERASE"/>
    <property type="match status" value="1"/>
</dbReference>
<evidence type="ECO:0000313" key="6">
    <source>
        <dbReference type="Proteomes" id="UP001209701"/>
    </source>
</evidence>
<evidence type="ECO:0000256" key="1">
    <source>
        <dbReference type="ARBA" id="ARBA00022679"/>
    </source>
</evidence>
<dbReference type="InterPro" id="IPR036873">
    <property type="entry name" value="Rhodanese-like_dom_sf"/>
</dbReference>
<dbReference type="EMBL" id="JAJIRN010000010">
    <property type="protein sequence ID" value="MCV2370566.1"/>
    <property type="molecule type" value="Genomic_DNA"/>
</dbReference>
<keyword evidence="2" id="KW-0677">Repeat</keyword>
<proteinExistence type="predicted"/>
<keyword evidence="1" id="KW-0808">Transferase</keyword>
<dbReference type="PROSITE" id="PS50206">
    <property type="entry name" value="RHODANESE_3"/>
    <property type="match status" value="2"/>
</dbReference>
<dbReference type="InterPro" id="IPR045078">
    <property type="entry name" value="TST/MPST-like"/>
</dbReference>
<evidence type="ECO:0000259" key="4">
    <source>
        <dbReference type="PROSITE" id="PS50206"/>
    </source>
</evidence>
<evidence type="ECO:0000256" key="3">
    <source>
        <dbReference type="SAM" id="MobiDB-lite"/>
    </source>
</evidence>
<dbReference type="PROSITE" id="PS00380">
    <property type="entry name" value="RHODANESE_1"/>
    <property type="match status" value="1"/>
</dbReference>
<evidence type="ECO:0000256" key="2">
    <source>
        <dbReference type="ARBA" id="ARBA00022737"/>
    </source>
</evidence>
<dbReference type="PANTHER" id="PTHR11364:SF27">
    <property type="entry name" value="SULFURTRANSFERASE"/>
    <property type="match status" value="1"/>
</dbReference>
<dbReference type="RefSeq" id="WP_263573158.1">
    <property type="nucleotide sequence ID" value="NZ_JAJIRN010000010.1"/>
</dbReference>
<dbReference type="InterPro" id="IPR001307">
    <property type="entry name" value="Thiosulphate_STrfase_CS"/>
</dbReference>
<protein>
    <submittedName>
        <fullName evidence="5">Sulfurtransferase</fullName>
    </submittedName>
</protein>